<dbReference type="RefSeq" id="WP_123170654.1">
    <property type="nucleotide sequence ID" value="NZ_QKOD01000026.1"/>
</dbReference>
<protein>
    <submittedName>
        <fullName evidence="4">IS110 family transposase</fullName>
    </submittedName>
</protein>
<dbReference type="InterPro" id="IPR047650">
    <property type="entry name" value="Transpos_IS110"/>
</dbReference>
<evidence type="ECO:0000259" key="3">
    <source>
        <dbReference type="Pfam" id="PF02371"/>
    </source>
</evidence>
<sequence>MNIVVLGIDLGKTLCSLVGLDREGAVVLRRRIRRASLTAFVEKQSHCIIGMEACCGAHHLARQFVMGGHEVRLMPPEYVKPYVKSHKNDDRDAEAIAEAATRPTMRFVPIKSEAQLDVQTLHRARERLVGTRTALINQLRGVLFDRGIVIPKGRPKLNLWMRENLPDNTLLTARMRQLVDDMVDELHALDHRIKQLDQEFEALAKSDQRARLLRSVPGIGALNATALAAAVGDVSAFAKGRDFAAWLGLVPRQITTGGKPRLTGISKRGSTYMRVLLIHGARAALPYLARMDTQLGAWLQALLKRAKRNVVVVALANKPARIAWAVMSNQRPYEAVMASKG</sequence>
<dbReference type="PANTHER" id="PTHR33055">
    <property type="entry name" value="TRANSPOSASE FOR INSERTION SEQUENCE ELEMENT IS1111A"/>
    <property type="match status" value="1"/>
</dbReference>
<feature type="domain" description="Transposase IS110-like N-terminal" evidence="2">
    <location>
        <begin position="6"/>
        <end position="143"/>
    </location>
</feature>
<gene>
    <name evidence="4" type="ORF">DNR46_36075</name>
</gene>
<evidence type="ECO:0000256" key="1">
    <source>
        <dbReference type="SAM" id="Coils"/>
    </source>
</evidence>
<dbReference type="Pfam" id="PF01548">
    <property type="entry name" value="DEDD_Tnp_IS110"/>
    <property type="match status" value="1"/>
</dbReference>
<dbReference type="EMBL" id="QKOD01000026">
    <property type="protein sequence ID" value="RNJ41098.1"/>
    <property type="molecule type" value="Genomic_DNA"/>
</dbReference>
<comment type="caution">
    <text evidence="4">The sequence shown here is derived from an EMBL/GenBank/DDBJ whole genome shotgun (WGS) entry which is preliminary data.</text>
</comment>
<dbReference type="GO" id="GO:0006313">
    <property type="term" value="P:DNA transposition"/>
    <property type="evidence" value="ECO:0007669"/>
    <property type="project" value="InterPro"/>
</dbReference>
<dbReference type="Proteomes" id="UP000275436">
    <property type="component" value="Unassembled WGS sequence"/>
</dbReference>
<dbReference type="NCBIfam" id="NF033542">
    <property type="entry name" value="transpos_IS110"/>
    <property type="match status" value="1"/>
</dbReference>
<organism evidence="4 5">
    <name type="scientific">Mesorhizobium japonicum</name>
    <dbReference type="NCBI Taxonomy" id="2066070"/>
    <lineage>
        <taxon>Bacteria</taxon>
        <taxon>Pseudomonadati</taxon>
        <taxon>Pseudomonadota</taxon>
        <taxon>Alphaproteobacteria</taxon>
        <taxon>Hyphomicrobiales</taxon>
        <taxon>Phyllobacteriaceae</taxon>
        <taxon>Mesorhizobium</taxon>
    </lineage>
</organism>
<evidence type="ECO:0000313" key="5">
    <source>
        <dbReference type="Proteomes" id="UP000275436"/>
    </source>
</evidence>
<dbReference type="InterPro" id="IPR002525">
    <property type="entry name" value="Transp_IS110-like_N"/>
</dbReference>
<evidence type="ECO:0000313" key="4">
    <source>
        <dbReference type="EMBL" id="RNJ41098.1"/>
    </source>
</evidence>
<dbReference type="GO" id="GO:0004803">
    <property type="term" value="F:transposase activity"/>
    <property type="evidence" value="ECO:0007669"/>
    <property type="project" value="InterPro"/>
</dbReference>
<name>A0A3M9X0M2_9HYPH</name>
<feature type="coiled-coil region" evidence="1">
    <location>
        <begin position="179"/>
        <end position="206"/>
    </location>
</feature>
<dbReference type="Pfam" id="PF02371">
    <property type="entry name" value="Transposase_20"/>
    <property type="match status" value="1"/>
</dbReference>
<evidence type="ECO:0000259" key="2">
    <source>
        <dbReference type="Pfam" id="PF01548"/>
    </source>
</evidence>
<dbReference type="PANTHER" id="PTHR33055:SF3">
    <property type="entry name" value="PUTATIVE TRANSPOSASE FOR IS117-RELATED"/>
    <property type="match status" value="1"/>
</dbReference>
<dbReference type="InterPro" id="IPR003346">
    <property type="entry name" value="Transposase_20"/>
</dbReference>
<reference evidence="4 5" key="1">
    <citation type="journal article" date="2018" name="Mol. Plant Microbe Interact.">
        <title>Taxonomically Different Co-Microsymbionts of a Relict Legume, Oxytropis popoviana, Have Complementary Sets of Symbiotic Genes and Together Increase the Efficiency of Plant Nodulation.</title>
        <authorList>
            <person name="Safronova V."/>
            <person name="Belimov A."/>
            <person name="Sazanova A."/>
            <person name="Chirak E."/>
            <person name="Verkhozina A."/>
            <person name="Kuznetsova I."/>
            <person name="Andronov E."/>
            <person name="Puhalsky J."/>
            <person name="Tikhonovich I."/>
        </authorList>
    </citation>
    <scope>NUCLEOTIDE SEQUENCE [LARGE SCALE GENOMIC DNA]</scope>
    <source>
        <strain evidence="4 5">Opo-235</strain>
    </source>
</reference>
<keyword evidence="1" id="KW-0175">Coiled coil</keyword>
<proteinExistence type="predicted"/>
<dbReference type="AlphaFoldDB" id="A0A3M9X0M2"/>
<dbReference type="GO" id="GO:0003677">
    <property type="term" value="F:DNA binding"/>
    <property type="evidence" value="ECO:0007669"/>
    <property type="project" value="InterPro"/>
</dbReference>
<feature type="domain" description="Transposase IS116/IS110/IS902 C-terminal" evidence="3">
    <location>
        <begin position="210"/>
        <end position="285"/>
    </location>
</feature>
<accession>A0A3M9X0M2</accession>